<dbReference type="GO" id="GO:0015074">
    <property type="term" value="P:DNA integration"/>
    <property type="evidence" value="ECO:0007669"/>
    <property type="project" value="InterPro"/>
</dbReference>
<accession>A0A5N6PLJ3</accession>
<evidence type="ECO:0000259" key="2">
    <source>
        <dbReference type="PROSITE" id="PS50994"/>
    </source>
</evidence>
<dbReference type="PROSITE" id="PS50994">
    <property type="entry name" value="INTEGRASE"/>
    <property type="match status" value="1"/>
</dbReference>
<dbReference type="InterPro" id="IPR036397">
    <property type="entry name" value="RNaseH_sf"/>
</dbReference>
<dbReference type="Gene3D" id="3.30.420.10">
    <property type="entry name" value="Ribonuclease H-like superfamily/Ribonuclease H"/>
    <property type="match status" value="1"/>
</dbReference>
<dbReference type="Pfam" id="PF07727">
    <property type="entry name" value="RVT_2"/>
    <property type="match status" value="1"/>
</dbReference>
<dbReference type="EMBL" id="SZYD01000004">
    <property type="protein sequence ID" value="KAD6454826.1"/>
    <property type="molecule type" value="Genomic_DNA"/>
</dbReference>
<dbReference type="Proteomes" id="UP000326396">
    <property type="component" value="Linkage Group LG12"/>
</dbReference>
<evidence type="ECO:0000313" key="4">
    <source>
        <dbReference type="Proteomes" id="UP000326396"/>
    </source>
</evidence>
<feature type="region of interest" description="Disordered" evidence="1">
    <location>
        <begin position="224"/>
        <end position="333"/>
    </location>
</feature>
<evidence type="ECO:0000313" key="3">
    <source>
        <dbReference type="EMBL" id="KAD6454826.1"/>
    </source>
</evidence>
<evidence type="ECO:0000256" key="1">
    <source>
        <dbReference type="SAM" id="MobiDB-lite"/>
    </source>
</evidence>
<dbReference type="InterPro" id="IPR001584">
    <property type="entry name" value="Integrase_cat-core"/>
</dbReference>
<sequence>MWLFPLKHKSDVLVVFKQFVLKAERLFSTKLKTVQSDWGGEFRSLTSFFNSVGISHRLSCPHTSEHNGIVERRHRHVVETGLTLMSQACVPQRFWHYAFETAVYLINRMPSRTNLTLSPFEHLFKRPADLSFLRVFGCQCFPFLRPYNPHKMDFRSTPCIFLGYSLSHHGYRCFDPSSERMYIARHVRFHEHIFPFQSTAAPSPINTPLNSQYVSSYPSPILPPNDYNQACPQPNTQPNPPTPQPTAAQPITEQPTATYFRRSHTSQNPSTSAYDRYCAAGQSPSTTTPPPPPPPPPPRQRPANLRPHPKQTTPVNLSSFNTTTSSATSSTDLEPTSFAAANQQPHWRQAMNEEYSALVRNGTWSLVLPPPNTNIVDCKWVYKVKRDQHGAVKRYKARLVAKGYHQQAGIDFTDTFSPVVKSTTIRVVLSLATTHQWSLRQLDVQNAFLHRDLKETVYLRQPQGFIDPNKPTHVCLLHKSLYGLKQAPRAWFERLSSALIALGFKGSSTDPSLFIYSHGGTLLYMLVYVDDIILTGNNNQAMDQVVHSLGQTFAIQDMGQLSFFLGIEVIRAGADLILSQHKYISDLLTRANLSNAKPVVSPCTTTTTLCLGDSPLFSDPVKYRQIVGALQYVTLTRPDITYAVNKVCQFMHSPTENHWSAVKRILRYLLGSSGDGLRISRHSANDLHAYTDADWAGSPDDRRSTGGYAIYLGTNLVSWSARKQKTVSRSSTESEYKAMADTVAELTWLETLLKELQVSIRNAPTLWCDNLGATYLSANPVFHARTKHVEIDFHFVREKVAQRKLMVQFISTHDQIADIFTKPLPKERFLVLKSKLRVDPRP</sequence>
<dbReference type="PANTHER" id="PTHR11439:SF450">
    <property type="entry name" value="REVERSE TRANSCRIPTASE TY1_COPIA-TYPE DOMAIN-CONTAINING PROTEIN"/>
    <property type="match status" value="1"/>
</dbReference>
<dbReference type="AlphaFoldDB" id="A0A5N6PLJ3"/>
<feature type="compositionally biased region" description="Low complexity" evidence="1">
    <location>
        <begin position="245"/>
        <end position="258"/>
    </location>
</feature>
<dbReference type="InterPro" id="IPR043502">
    <property type="entry name" value="DNA/RNA_pol_sf"/>
</dbReference>
<dbReference type="InterPro" id="IPR013103">
    <property type="entry name" value="RVT_2"/>
</dbReference>
<dbReference type="Pfam" id="PF25597">
    <property type="entry name" value="SH3_retrovirus"/>
    <property type="match status" value="1"/>
</dbReference>
<feature type="compositionally biased region" description="Pro residues" evidence="1">
    <location>
        <begin position="287"/>
        <end position="300"/>
    </location>
</feature>
<proteinExistence type="predicted"/>
<dbReference type="GO" id="GO:0003676">
    <property type="term" value="F:nucleic acid binding"/>
    <property type="evidence" value="ECO:0007669"/>
    <property type="project" value="InterPro"/>
</dbReference>
<comment type="caution">
    <text evidence="3">The sequence shown here is derived from an EMBL/GenBank/DDBJ whole genome shotgun (WGS) entry which is preliminary data.</text>
</comment>
<dbReference type="SUPFAM" id="SSF56672">
    <property type="entry name" value="DNA/RNA polymerases"/>
    <property type="match status" value="1"/>
</dbReference>
<name>A0A5N6PLJ3_9ASTR</name>
<keyword evidence="4" id="KW-1185">Reference proteome</keyword>
<dbReference type="CDD" id="cd09272">
    <property type="entry name" value="RNase_HI_RT_Ty1"/>
    <property type="match status" value="1"/>
</dbReference>
<feature type="compositionally biased region" description="Pro residues" evidence="1">
    <location>
        <begin position="235"/>
        <end position="244"/>
    </location>
</feature>
<dbReference type="InterPro" id="IPR012337">
    <property type="entry name" value="RNaseH-like_sf"/>
</dbReference>
<dbReference type="SUPFAM" id="SSF53098">
    <property type="entry name" value="Ribonuclease H-like"/>
    <property type="match status" value="1"/>
</dbReference>
<dbReference type="InterPro" id="IPR057670">
    <property type="entry name" value="SH3_retrovirus"/>
</dbReference>
<dbReference type="OrthoDB" id="414945at2759"/>
<reference evidence="3 4" key="1">
    <citation type="submission" date="2019-05" db="EMBL/GenBank/DDBJ databases">
        <title>Mikania micrantha, genome provides insights into the molecular mechanism of rapid growth.</title>
        <authorList>
            <person name="Liu B."/>
        </authorList>
    </citation>
    <scope>NUCLEOTIDE SEQUENCE [LARGE SCALE GENOMIC DNA]</scope>
    <source>
        <strain evidence="3">NLD-2019</strain>
        <tissue evidence="3">Leaf</tissue>
    </source>
</reference>
<protein>
    <recommendedName>
        <fullName evidence="2">Integrase catalytic domain-containing protein</fullName>
    </recommendedName>
</protein>
<dbReference type="PANTHER" id="PTHR11439">
    <property type="entry name" value="GAG-POL-RELATED RETROTRANSPOSON"/>
    <property type="match status" value="1"/>
</dbReference>
<feature type="compositionally biased region" description="Low complexity" evidence="1">
    <location>
        <begin position="318"/>
        <end position="331"/>
    </location>
</feature>
<gene>
    <name evidence="3" type="ORF">E3N88_09532</name>
</gene>
<feature type="domain" description="Integrase catalytic" evidence="2">
    <location>
        <begin position="1"/>
        <end position="127"/>
    </location>
</feature>
<organism evidence="3 4">
    <name type="scientific">Mikania micrantha</name>
    <name type="common">bitter vine</name>
    <dbReference type="NCBI Taxonomy" id="192012"/>
    <lineage>
        <taxon>Eukaryota</taxon>
        <taxon>Viridiplantae</taxon>
        <taxon>Streptophyta</taxon>
        <taxon>Embryophyta</taxon>
        <taxon>Tracheophyta</taxon>
        <taxon>Spermatophyta</taxon>
        <taxon>Magnoliopsida</taxon>
        <taxon>eudicotyledons</taxon>
        <taxon>Gunneridae</taxon>
        <taxon>Pentapetalae</taxon>
        <taxon>asterids</taxon>
        <taxon>campanulids</taxon>
        <taxon>Asterales</taxon>
        <taxon>Asteraceae</taxon>
        <taxon>Asteroideae</taxon>
        <taxon>Heliantheae alliance</taxon>
        <taxon>Eupatorieae</taxon>
        <taxon>Mikania</taxon>
    </lineage>
</organism>